<dbReference type="KEGG" id="apln:108735863"/>
<sequence>MINSDLSKWIFAGIIIYIIAIILVICIRMFVITKVICPYSSCGIHCYNCRLENCEKYCRMVRFHSLFCCKRRHIVNDKSWFNCRRLPKCTCKCFLPRCYCLCCEFIFENEEDLAKDPVVIGDP</sequence>
<organism evidence="2 3">
    <name type="scientific">Agrilus planipennis</name>
    <name type="common">Emerald ash borer</name>
    <name type="synonym">Agrilus marcopoli</name>
    <dbReference type="NCBI Taxonomy" id="224129"/>
    <lineage>
        <taxon>Eukaryota</taxon>
        <taxon>Metazoa</taxon>
        <taxon>Ecdysozoa</taxon>
        <taxon>Arthropoda</taxon>
        <taxon>Hexapoda</taxon>
        <taxon>Insecta</taxon>
        <taxon>Pterygota</taxon>
        <taxon>Neoptera</taxon>
        <taxon>Endopterygota</taxon>
        <taxon>Coleoptera</taxon>
        <taxon>Polyphaga</taxon>
        <taxon>Elateriformia</taxon>
        <taxon>Buprestoidea</taxon>
        <taxon>Buprestidae</taxon>
        <taxon>Agrilinae</taxon>
        <taxon>Agrilus</taxon>
    </lineage>
</organism>
<dbReference type="GeneID" id="108735863"/>
<gene>
    <name evidence="3" type="primary">LOC108735863</name>
</gene>
<keyword evidence="1" id="KW-0812">Transmembrane</keyword>
<keyword evidence="2" id="KW-1185">Reference proteome</keyword>
<dbReference type="AlphaFoldDB" id="A0A1W4WU55"/>
<proteinExistence type="predicted"/>
<accession>A0A1W4WU55</accession>
<keyword evidence="1" id="KW-1133">Transmembrane helix</keyword>
<dbReference type="RefSeq" id="XP_018323570.1">
    <property type="nucleotide sequence ID" value="XM_018468068.1"/>
</dbReference>
<reference evidence="3" key="1">
    <citation type="submission" date="2025-08" db="UniProtKB">
        <authorList>
            <consortium name="RefSeq"/>
        </authorList>
    </citation>
    <scope>IDENTIFICATION</scope>
    <source>
        <tissue evidence="3">Entire body</tissue>
    </source>
</reference>
<feature type="transmembrane region" description="Helical" evidence="1">
    <location>
        <begin position="9"/>
        <end position="31"/>
    </location>
</feature>
<evidence type="ECO:0000313" key="2">
    <source>
        <dbReference type="Proteomes" id="UP000192223"/>
    </source>
</evidence>
<protein>
    <submittedName>
        <fullName evidence="3">Uncharacterized protein LOC108735863 isoform X1</fullName>
    </submittedName>
</protein>
<name>A0A1W4WU55_AGRPL</name>
<evidence type="ECO:0000313" key="3">
    <source>
        <dbReference type="RefSeq" id="XP_018323570.1"/>
    </source>
</evidence>
<keyword evidence="1" id="KW-0472">Membrane</keyword>
<dbReference type="InParanoid" id="A0A1W4WU55"/>
<evidence type="ECO:0000256" key="1">
    <source>
        <dbReference type="SAM" id="Phobius"/>
    </source>
</evidence>
<dbReference type="Proteomes" id="UP000192223">
    <property type="component" value="Unplaced"/>
</dbReference>